<dbReference type="InterPro" id="IPR011513">
    <property type="entry name" value="Nse1"/>
</dbReference>
<keyword evidence="21" id="KW-1185">Reference proteome</keyword>
<evidence type="ECO:0000256" key="15">
    <source>
        <dbReference type="ARBA" id="ARBA00023172"/>
    </source>
</evidence>
<feature type="domain" description="Non-structural maintenance of chromosomes element 1 RING C4HC3-type" evidence="19">
    <location>
        <begin position="183"/>
        <end position="223"/>
    </location>
</feature>
<evidence type="ECO:0000256" key="7">
    <source>
        <dbReference type="ARBA" id="ARBA00022454"/>
    </source>
</evidence>
<dbReference type="GO" id="GO:0008270">
    <property type="term" value="F:zinc ion binding"/>
    <property type="evidence" value="ECO:0007669"/>
    <property type="project" value="UniProtKB-KW"/>
</dbReference>
<dbReference type="Gene3D" id="1.10.10.10">
    <property type="entry name" value="Winged helix-like DNA-binding domain superfamily/Winged helix DNA-binding domain"/>
    <property type="match status" value="1"/>
</dbReference>
<keyword evidence="14" id="KW-0779">Telomere</keyword>
<dbReference type="Proteomes" id="UP000694388">
    <property type="component" value="Unplaced"/>
</dbReference>
<dbReference type="GO" id="GO:0030915">
    <property type="term" value="C:Smc5-Smc6 complex"/>
    <property type="evidence" value="ECO:0007669"/>
    <property type="project" value="UniProtKB-UniRule"/>
</dbReference>
<dbReference type="Pfam" id="PF08746">
    <property type="entry name" value="zf-RING-like"/>
    <property type="match status" value="1"/>
</dbReference>
<dbReference type="GO" id="GO:0000724">
    <property type="term" value="P:double-strand break repair via homologous recombination"/>
    <property type="evidence" value="ECO:0007669"/>
    <property type="project" value="TreeGrafter"/>
</dbReference>
<evidence type="ECO:0000256" key="4">
    <source>
        <dbReference type="ARBA" id="ARBA00010258"/>
    </source>
</evidence>
<dbReference type="PANTHER" id="PTHR20973">
    <property type="entry name" value="NON-SMC ELEMENT 1-RELATED"/>
    <property type="match status" value="1"/>
</dbReference>
<protein>
    <recommendedName>
        <fullName evidence="6 18">Non-structural maintenance of chromosomes element 1 homolog</fullName>
        <ecNumber evidence="5 18">2.3.2.27</ecNumber>
    </recommendedName>
</protein>
<evidence type="ECO:0000256" key="6">
    <source>
        <dbReference type="ARBA" id="ARBA00019422"/>
    </source>
</evidence>
<dbReference type="Gene3D" id="3.90.1150.220">
    <property type="match status" value="1"/>
</dbReference>
<keyword evidence="17 18" id="KW-0539">Nucleus</keyword>
<organism evidence="20 21">
    <name type="scientific">Eptatretus burgeri</name>
    <name type="common">Inshore hagfish</name>
    <dbReference type="NCBI Taxonomy" id="7764"/>
    <lineage>
        <taxon>Eukaryota</taxon>
        <taxon>Metazoa</taxon>
        <taxon>Chordata</taxon>
        <taxon>Craniata</taxon>
        <taxon>Vertebrata</taxon>
        <taxon>Cyclostomata</taxon>
        <taxon>Myxini</taxon>
        <taxon>Myxiniformes</taxon>
        <taxon>Myxinidae</taxon>
        <taxon>Eptatretinae</taxon>
        <taxon>Eptatretus</taxon>
    </lineage>
</organism>
<accession>A0A8C4NA56</accession>
<dbReference type="GO" id="GO:0000781">
    <property type="term" value="C:chromosome, telomeric region"/>
    <property type="evidence" value="ECO:0007669"/>
    <property type="project" value="UniProtKB-SubCell"/>
</dbReference>
<dbReference type="EC" id="2.3.2.27" evidence="5 18"/>
<keyword evidence="8 18" id="KW-0808">Transferase</keyword>
<comment type="catalytic activity">
    <reaction evidence="1 18">
        <text>S-ubiquitinyl-[E2 ubiquitin-conjugating enzyme]-L-cysteine + [acceptor protein]-L-lysine = [E2 ubiquitin-conjugating enzyme]-L-cysteine + N(6)-ubiquitinyl-[acceptor protein]-L-lysine.</text>
        <dbReference type="EC" id="2.3.2.27"/>
    </reaction>
</comment>
<evidence type="ECO:0000256" key="1">
    <source>
        <dbReference type="ARBA" id="ARBA00000900"/>
    </source>
</evidence>
<evidence type="ECO:0000259" key="19">
    <source>
        <dbReference type="Pfam" id="PF08746"/>
    </source>
</evidence>
<evidence type="ECO:0000256" key="12">
    <source>
        <dbReference type="ARBA" id="ARBA00022786"/>
    </source>
</evidence>
<dbReference type="FunFam" id="3.90.1150.220:FF:000001">
    <property type="entry name" value="Non-structural maintenance of chromosomes element 1 homolog"/>
    <property type="match status" value="1"/>
</dbReference>
<evidence type="ECO:0000256" key="17">
    <source>
        <dbReference type="ARBA" id="ARBA00023242"/>
    </source>
</evidence>
<dbReference type="GO" id="GO:0061630">
    <property type="term" value="F:ubiquitin protein ligase activity"/>
    <property type="evidence" value="ECO:0007669"/>
    <property type="project" value="UniProtKB-UniRule"/>
</dbReference>
<reference evidence="20" key="2">
    <citation type="submission" date="2025-09" db="UniProtKB">
        <authorList>
            <consortium name="Ensembl"/>
        </authorList>
    </citation>
    <scope>IDENTIFICATION</scope>
</reference>
<dbReference type="FunFam" id="1.10.10.10:FF:000270">
    <property type="entry name" value="Non-structural maintenance of chromosomes element 1 homolog"/>
    <property type="match status" value="1"/>
</dbReference>
<evidence type="ECO:0000256" key="14">
    <source>
        <dbReference type="ARBA" id="ARBA00022895"/>
    </source>
</evidence>
<keyword evidence="9 18" id="KW-0479">Metal-binding</keyword>
<keyword evidence="10 18" id="KW-0227">DNA damage</keyword>
<evidence type="ECO:0000256" key="11">
    <source>
        <dbReference type="ARBA" id="ARBA00022771"/>
    </source>
</evidence>
<comment type="subunit">
    <text evidence="18">Component of the Smc5-Smc6 complex.</text>
</comment>
<evidence type="ECO:0000313" key="20">
    <source>
        <dbReference type="Ensembl" id="ENSEBUP00000004696.1"/>
    </source>
</evidence>
<evidence type="ECO:0000313" key="21">
    <source>
        <dbReference type="Proteomes" id="UP000694388"/>
    </source>
</evidence>
<dbReference type="GeneTree" id="ENSGT00390000009084"/>
<keyword evidence="12 18" id="KW-0833">Ubl conjugation pathway</keyword>
<comment type="similarity">
    <text evidence="4 18">Belongs to the NSE1 family.</text>
</comment>
<dbReference type="Gene3D" id="3.30.40.10">
    <property type="entry name" value="Zinc/RING finger domain, C3HC4 (zinc finger)"/>
    <property type="match status" value="1"/>
</dbReference>
<dbReference type="PANTHER" id="PTHR20973:SF0">
    <property type="entry name" value="NON-STRUCTURAL MAINTENANCE OF CHROMOSOMES ELEMENT 1 HOMOLOG"/>
    <property type="match status" value="1"/>
</dbReference>
<dbReference type="GO" id="GO:0005634">
    <property type="term" value="C:nucleus"/>
    <property type="evidence" value="ECO:0007669"/>
    <property type="project" value="UniProtKB-SubCell"/>
</dbReference>
<keyword evidence="7" id="KW-0158">Chromosome</keyword>
<keyword evidence="11 18" id="KW-0863">Zinc-finger</keyword>
<evidence type="ECO:0000256" key="9">
    <source>
        <dbReference type="ARBA" id="ARBA00022723"/>
    </source>
</evidence>
<dbReference type="AlphaFoldDB" id="A0A8C4NA56"/>
<dbReference type="Ensembl" id="ENSEBUT00000005134.1">
    <property type="protein sequence ID" value="ENSEBUP00000004696.1"/>
    <property type="gene ID" value="ENSEBUG00000003256.1"/>
</dbReference>
<dbReference type="Pfam" id="PF07574">
    <property type="entry name" value="SMC_Nse1"/>
    <property type="match status" value="1"/>
</dbReference>
<comment type="subcellular location">
    <subcellularLocation>
        <location evidence="3">Chromosome</location>
        <location evidence="3">Telomere</location>
    </subcellularLocation>
    <subcellularLocation>
        <location evidence="2 18">Nucleus</location>
    </subcellularLocation>
</comment>
<proteinExistence type="inferred from homology"/>
<evidence type="ECO:0000256" key="13">
    <source>
        <dbReference type="ARBA" id="ARBA00022833"/>
    </source>
</evidence>
<evidence type="ECO:0000256" key="10">
    <source>
        <dbReference type="ARBA" id="ARBA00022763"/>
    </source>
</evidence>
<keyword evidence="13 18" id="KW-0862">Zinc</keyword>
<comment type="function">
    <text evidence="18">RING-type zinc finger-containing E3 ubiquitin ligase that assembles with melanoma antigen protein (MAGE) to catalyze the direct transfer of ubiquitin from E2 ubiquitin-conjugating enzyme to a specific substrate. Involved in maintenance of genome integrity, DNA damage response and DNA repair.</text>
</comment>
<name>A0A8C4NA56_EPTBU</name>
<evidence type="ECO:0000256" key="8">
    <source>
        <dbReference type="ARBA" id="ARBA00022679"/>
    </source>
</evidence>
<keyword evidence="16 18" id="KW-0234">DNA repair</keyword>
<dbReference type="InterPro" id="IPR013083">
    <property type="entry name" value="Znf_RING/FYVE/PHD"/>
</dbReference>
<dbReference type="InterPro" id="IPR036388">
    <property type="entry name" value="WH-like_DNA-bd_sf"/>
</dbReference>
<sequence length="258" mass="29561">MSNMRDAHRLFLQHLMVRPCLEAPEVCKLQEQCCHAFEEHYEPDSLKNFVETINGNLIPLGFVEIRQGVSQEGSKVYALVNTAETEITLMASDYTESELEVFKMILEQVVVSSQGSVSSVRVLNLSDKIKGKKIKKDEVQVLLQRLVQDGWLFDNNGDISLSTRCLLEMEPYICRHYPDVDKCFLCKTIALQGEACAECNCRMHSYCAKKYMKPNRSTFCPQCKASMSLSPGIYVIKWGRPEKPLHYDYESPSIQQKW</sequence>
<evidence type="ECO:0000256" key="5">
    <source>
        <dbReference type="ARBA" id="ARBA00012483"/>
    </source>
</evidence>
<dbReference type="InterPro" id="IPR014857">
    <property type="entry name" value="Nse1_RING_C4HC3-type"/>
</dbReference>
<evidence type="ECO:0000256" key="2">
    <source>
        <dbReference type="ARBA" id="ARBA00004123"/>
    </source>
</evidence>
<evidence type="ECO:0000256" key="3">
    <source>
        <dbReference type="ARBA" id="ARBA00004574"/>
    </source>
</evidence>
<reference evidence="20" key="1">
    <citation type="submission" date="2025-08" db="UniProtKB">
        <authorList>
            <consortium name="Ensembl"/>
        </authorList>
    </citation>
    <scope>IDENTIFICATION</scope>
</reference>
<keyword evidence="15 18" id="KW-0233">DNA recombination</keyword>
<evidence type="ECO:0000256" key="18">
    <source>
        <dbReference type="RuleBase" id="RU368018"/>
    </source>
</evidence>
<evidence type="ECO:0000256" key="16">
    <source>
        <dbReference type="ARBA" id="ARBA00023204"/>
    </source>
</evidence>